<evidence type="ECO:0000313" key="2">
    <source>
        <dbReference type="EMBL" id="EFX90611.1"/>
    </source>
</evidence>
<proteinExistence type="predicted"/>
<protein>
    <recommendedName>
        <fullName evidence="4">SHOCT domain-containing protein</fullName>
    </recommendedName>
</protein>
<accession>E8KKF0</accession>
<dbReference type="RefSeq" id="WP_005625089.1">
    <property type="nucleotide sequence ID" value="NZ_GL831081.1"/>
</dbReference>
<sequence length="248" mass="27828">MSDFLILLVYTAILFVLGVYLFIILPISYFEKRRKSRADLIFKQVSKFPIEHKHYGQKMLVAIDLELNNICLIELDKIPKGKENHSEENFKYLKAEDILKVELFEGGNSVTSSSRSIGGAVVGGALFGGVGAIIGGLGGSTKSSATVNKIEIRLIVNDKLNPIYDIDFLNGEIDKDALSKAYDNISKEARTWYGYFEVMIKNTKYGFEETKEKDVDLIAKLERLISLKDSNAISEDEFNILKKDLIGK</sequence>
<dbReference type="AlphaFoldDB" id="E8KKF0"/>
<organism evidence="2 3">
    <name type="scientific">Actinobacillus ureae ATCC 25976</name>
    <dbReference type="NCBI Taxonomy" id="887324"/>
    <lineage>
        <taxon>Bacteria</taxon>
        <taxon>Pseudomonadati</taxon>
        <taxon>Pseudomonadota</taxon>
        <taxon>Gammaproteobacteria</taxon>
        <taxon>Pasteurellales</taxon>
        <taxon>Pasteurellaceae</taxon>
        <taxon>Actinobacillus</taxon>
    </lineage>
</organism>
<evidence type="ECO:0008006" key="4">
    <source>
        <dbReference type="Google" id="ProtNLM"/>
    </source>
</evidence>
<dbReference type="EMBL" id="AEVG01000150">
    <property type="protein sequence ID" value="EFX90611.1"/>
    <property type="molecule type" value="Genomic_DNA"/>
</dbReference>
<evidence type="ECO:0000313" key="3">
    <source>
        <dbReference type="Proteomes" id="UP000005467"/>
    </source>
</evidence>
<reference evidence="2 3" key="1">
    <citation type="submission" date="2011-01" db="EMBL/GenBank/DDBJ databases">
        <authorList>
            <person name="Muzny D."/>
            <person name="Qin X."/>
            <person name="Deng J."/>
            <person name="Jiang H."/>
            <person name="Liu Y."/>
            <person name="Qu J."/>
            <person name="Song X.-Z."/>
            <person name="Zhang L."/>
            <person name="Thornton R."/>
            <person name="Coyle M."/>
            <person name="Francisco L."/>
            <person name="Jackson L."/>
            <person name="Javaid M."/>
            <person name="Korchina V."/>
            <person name="Kovar C."/>
            <person name="Mata R."/>
            <person name="Mathew T."/>
            <person name="Ngo R."/>
            <person name="Nguyen L."/>
            <person name="Nguyen N."/>
            <person name="Okwuonu G."/>
            <person name="Ongeri F."/>
            <person name="Pham C."/>
            <person name="Simmons D."/>
            <person name="Wilczek-Boney K."/>
            <person name="Hale W."/>
            <person name="Jakkamsetti A."/>
            <person name="Pham P."/>
            <person name="Ruth R."/>
            <person name="San Lucas F."/>
            <person name="Warren J."/>
            <person name="Zhang J."/>
            <person name="Zhao Z."/>
            <person name="Zhou C."/>
            <person name="Zhu D."/>
            <person name="Lee S."/>
            <person name="Bess C."/>
            <person name="Blankenburg K."/>
            <person name="Forbes L."/>
            <person name="Fu Q."/>
            <person name="Gubbala S."/>
            <person name="Hirani K."/>
            <person name="Jayaseelan J.C."/>
            <person name="Lara F."/>
            <person name="Munidasa M."/>
            <person name="Palculict T."/>
            <person name="Patil S."/>
            <person name="Pu L.-L."/>
            <person name="Saada N."/>
            <person name="Tang L."/>
            <person name="Weissenberger G."/>
            <person name="Zhu Y."/>
            <person name="Hemphill L."/>
            <person name="Shang Y."/>
            <person name="Youmans B."/>
            <person name="Ayvaz T."/>
            <person name="Ross M."/>
            <person name="Santibanez J."/>
            <person name="Aqrawi P."/>
            <person name="Gross S."/>
            <person name="Joshi V."/>
            <person name="Fowler G."/>
            <person name="Nazareth L."/>
            <person name="Reid J."/>
            <person name="Worley K."/>
            <person name="Petrosino J."/>
            <person name="Highlander S."/>
            <person name="Gibbs R."/>
        </authorList>
    </citation>
    <scope>NUCLEOTIDE SEQUENCE [LARGE SCALE GENOMIC DNA]</scope>
    <source>
        <strain evidence="2 3">ATCC 25976</strain>
    </source>
</reference>
<dbReference type="Proteomes" id="UP000005467">
    <property type="component" value="Unassembled WGS sequence"/>
</dbReference>
<comment type="caution">
    <text evidence="2">The sequence shown here is derived from an EMBL/GenBank/DDBJ whole genome shotgun (WGS) entry which is preliminary data.</text>
</comment>
<name>E8KKF0_9PAST</name>
<gene>
    <name evidence="2" type="ORF">HMPREF0027_2317</name>
</gene>
<keyword evidence="1" id="KW-1133">Transmembrane helix</keyword>
<dbReference type="HOGENOM" id="CLU_1118306_0_0_6"/>
<keyword evidence="1" id="KW-0472">Membrane</keyword>
<evidence type="ECO:0000256" key="1">
    <source>
        <dbReference type="SAM" id="Phobius"/>
    </source>
</evidence>
<keyword evidence="3" id="KW-1185">Reference proteome</keyword>
<feature type="transmembrane region" description="Helical" evidence="1">
    <location>
        <begin position="6"/>
        <end position="30"/>
    </location>
</feature>
<keyword evidence="1" id="KW-0812">Transmembrane</keyword>